<proteinExistence type="predicted"/>
<dbReference type="WBParaSite" id="RSKR_0000833600.1">
    <property type="protein sequence ID" value="RSKR_0000833600.1"/>
    <property type="gene ID" value="RSKR_0000833600"/>
</dbReference>
<accession>A0AC35U6V8</accession>
<reference evidence="2" key="1">
    <citation type="submission" date="2016-11" db="UniProtKB">
        <authorList>
            <consortium name="WormBaseParasite"/>
        </authorList>
    </citation>
    <scope>IDENTIFICATION</scope>
    <source>
        <strain evidence="2">KR3021</strain>
    </source>
</reference>
<evidence type="ECO:0000313" key="2">
    <source>
        <dbReference type="WBParaSite" id="RSKR_0000833600.1"/>
    </source>
</evidence>
<protein>
    <submittedName>
        <fullName evidence="2">FHA domain-containing protein</fullName>
    </submittedName>
</protein>
<name>A0AC35U6V8_9BILA</name>
<sequence>MTSKYSGPFTAAFVPCVESHVFDKRVVAIPNAEEYAIKIGRSVGKLKPQPDNSIFDCKVLSRNHAIIWYEDNNFFIKDTKSSNGTYVNNERLSKTGEESPPRVIYPGDIIQFGVEIIDNSNKIASGCIITLIQFYNSEGREMVIDRPIIKKTSRQMIAEESDNSKINVTDGQTIDASQLFQLQQYVKEAVFREKILTQKIHSLQDAVISTSQAAEASWAAMINEESMLSRIELLENQLTVYSKTLTVDQAKLDLKKILAERAVADKLFKDTLQKVYSEKIAALEREQSEKFKNEALHNDILNLENQIIEHEARNKASEDKHAKLLEKFDSYVINFEEQNKEFSVLVEERKELEKYSTAYKKENDLVSSSSGESLPDRNGTSEDPKSNLSDDGDVYNGANYKSDYKDNLSDIIKVTNAIEDAMNFLDQEDETPYEPPSSEHIDEILGGIREKMNLDSNSVLNESRESLVPSESTITDGQNQSDLSDSEDLKTILLETKENQNANFINEINFKKEIPTERIKISTGAQTNKSNPVLGVFVGELIGIEPYLANPTIMKEEISSKIGNEEIKENWQNKKNDIEEKENNEIGVSNYGKKSNVISEAEEVSMSLHDVSIQATIPTELVSSKFDVDMLHLNKLKTTQQLLLNKGQLRRLSSLKGDEYEYLQQSKIPTLHFQKSLPRLPIPKLEDTKKRYLNAVRAVASEKDYKCVESLITDFFSTNGKSLQDKLIAHDNSNKHTSFISEPWFDMYLSSRLPCPVNFNPFMMYAADKTAAQNEQVARASNFAISYARFKKSLDTNVLEPEIFHMAPAKSKTKKFVNVCRNVPEMISWYCAYLFKAFPLDMSQYGNLMGGTRIPEIEKDKLFVKKDSRHFVVMKGGKFYTVNIFDDKNNLRQPEEIHAVMAHLCQKTETISTDSAVGSLTTLDRDTWAKARINLLRTAENGCSLAEIDSALFIICLDDSNTTDHQELVKSLLIGNDGSNRWFDKCFQLIVDKNGQATINFEHSWGDGVAVLRLMEESLKDTQNNKFVLAGQKVNPEVDVSNLLKELKFNLTTDDKNSIVEAQKLHSLSTKNLEFATMEYNDLNRDVLKQFKVSPDAIMQLAIQLAYYKTYKEFVPTYESSSTSAFRKGRTECVRSATCATRDAVLAFVGKNSGNLHRLIRQCSDVHSQLVKEAAMGQGVDRHLLGLKIMAERLGEPIPDFYKNETVVHMNHYVLSTSTLSTETIVFGGFGPVVHDGFGIGYNVASDKMGAVISAFKHKKDAPLFANALSEGLDEIKHALTSTK</sequence>
<organism evidence="1 2">
    <name type="scientific">Rhabditophanes sp. KR3021</name>
    <dbReference type="NCBI Taxonomy" id="114890"/>
    <lineage>
        <taxon>Eukaryota</taxon>
        <taxon>Metazoa</taxon>
        <taxon>Ecdysozoa</taxon>
        <taxon>Nematoda</taxon>
        <taxon>Chromadorea</taxon>
        <taxon>Rhabditida</taxon>
        <taxon>Tylenchina</taxon>
        <taxon>Panagrolaimomorpha</taxon>
        <taxon>Strongyloidoidea</taxon>
        <taxon>Alloionematidae</taxon>
        <taxon>Rhabditophanes</taxon>
    </lineage>
</organism>
<dbReference type="Proteomes" id="UP000095286">
    <property type="component" value="Unplaced"/>
</dbReference>
<evidence type="ECO:0000313" key="1">
    <source>
        <dbReference type="Proteomes" id="UP000095286"/>
    </source>
</evidence>